<comment type="caution">
    <text evidence="1">The sequence shown here is derived from an EMBL/GenBank/DDBJ whole genome shotgun (WGS) entry which is preliminary data.</text>
</comment>
<evidence type="ECO:0000313" key="1">
    <source>
        <dbReference type="EMBL" id="MXG89491.1"/>
    </source>
</evidence>
<sequence length="156" mass="17277">MSLDVAQLRGLRQPDARSCGPSALVAARMLLDGRTVSRDEFGARVLALHRDVTSVAGAGLPWPRALGTPPWGAARRLAAWTGTRHRTRVNRWRHLSPEACGRAEPVLVYVGSRWLPRHVLLVAQERVYDPARGTVAPAYDGRWRTTWLVVEPTGSR</sequence>
<reference evidence="1 2" key="1">
    <citation type="submission" date="2019-12" db="EMBL/GenBank/DDBJ databases">
        <authorList>
            <person name="Kun Z."/>
        </authorList>
    </citation>
    <scope>NUCLEOTIDE SEQUENCE [LARGE SCALE GENOMIC DNA]</scope>
    <source>
        <strain evidence="1 2">YIM 123512</strain>
    </source>
</reference>
<protein>
    <recommendedName>
        <fullName evidence="3">Peptidase C39 domain-containing protein</fullName>
    </recommendedName>
</protein>
<name>A0A6L7EZT2_9ACTN</name>
<dbReference type="EMBL" id="WUEK01000004">
    <property type="protein sequence ID" value="MXG89491.1"/>
    <property type="molecule type" value="Genomic_DNA"/>
</dbReference>
<dbReference type="AlphaFoldDB" id="A0A6L7EZT2"/>
<dbReference type="RefSeq" id="WP_160876982.1">
    <property type="nucleotide sequence ID" value="NZ_WUEK01000004.1"/>
</dbReference>
<organism evidence="1 2">
    <name type="scientific">Nocardioides flavescens</name>
    <dbReference type="NCBI Taxonomy" id="2691959"/>
    <lineage>
        <taxon>Bacteria</taxon>
        <taxon>Bacillati</taxon>
        <taxon>Actinomycetota</taxon>
        <taxon>Actinomycetes</taxon>
        <taxon>Propionibacteriales</taxon>
        <taxon>Nocardioidaceae</taxon>
        <taxon>Nocardioides</taxon>
    </lineage>
</organism>
<keyword evidence="2" id="KW-1185">Reference proteome</keyword>
<evidence type="ECO:0008006" key="3">
    <source>
        <dbReference type="Google" id="ProtNLM"/>
    </source>
</evidence>
<accession>A0A6L7EZT2</accession>
<dbReference type="Proteomes" id="UP000473325">
    <property type="component" value="Unassembled WGS sequence"/>
</dbReference>
<proteinExistence type="predicted"/>
<evidence type="ECO:0000313" key="2">
    <source>
        <dbReference type="Proteomes" id="UP000473325"/>
    </source>
</evidence>
<gene>
    <name evidence="1" type="ORF">GRQ65_07995</name>
</gene>